<dbReference type="PANTHER" id="PTHR43664">
    <property type="entry name" value="MONOAMINE OXIDASE-RELATED"/>
    <property type="match status" value="1"/>
</dbReference>
<gene>
    <name evidence="2" type="ORF">ENQ20_02430</name>
</gene>
<dbReference type="InterPro" id="IPR002539">
    <property type="entry name" value="MaoC-like_dom"/>
</dbReference>
<reference evidence="2" key="1">
    <citation type="journal article" date="2020" name="mSystems">
        <title>Genome- and Community-Level Interaction Insights into Carbon Utilization and Element Cycling Functions of Hydrothermarchaeota in Hydrothermal Sediment.</title>
        <authorList>
            <person name="Zhou Z."/>
            <person name="Liu Y."/>
            <person name="Xu W."/>
            <person name="Pan J."/>
            <person name="Luo Z.H."/>
            <person name="Li M."/>
        </authorList>
    </citation>
    <scope>NUCLEOTIDE SEQUENCE [LARGE SCALE GENOMIC DNA]</scope>
    <source>
        <strain evidence="2">SpSt-289</strain>
    </source>
</reference>
<dbReference type="InterPro" id="IPR052342">
    <property type="entry name" value="MCH/BMMD"/>
</dbReference>
<feature type="domain" description="MaoC-like" evidence="1">
    <location>
        <begin position="11"/>
        <end position="121"/>
    </location>
</feature>
<name>A0A7C1FSA7_9CHLR</name>
<proteinExistence type="predicted"/>
<accession>A0A7C1FSA7</accession>
<dbReference type="EMBL" id="DSMG01000036">
    <property type="protein sequence ID" value="HDX30331.1"/>
    <property type="molecule type" value="Genomic_DNA"/>
</dbReference>
<evidence type="ECO:0000259" key="1">
    <source>
        <dbReference type="Pfam" id="PF01575"/>
    </source>
</evidence>
<sequence length="168" mass="18864">MAGRYFEELLVGEVIEHRLARTVTEMDNVLFCALTMNTQPLHLNEDYARKHSEFGRRIVNGIFTLGLAVGLTVPELTEGTLVANLGYERVVHPHPLFHGDTLYVTTEVLEKRDSRSRPGQGIVRFRHVGRNQDGVVVIEFERTALLWKKPSAGTHNQTTQDQTTQGGA</sequence>
<comment type="caution">
    <text evidence="2">The sequence shown here is derived from an EMBL/GenBank/DDBJ whole genome shotgun (WGS) entry which is preliminary data.</text>
</comment>
<dbReference type="AlphaFoldDB" id="A0A7C1FSA7"/>
<protein>
    <submittedName>
        <fullName evidence="2">MaoC family dehydratase</fullName>
    </submittedName>
</protein>
<dbReference type="Gene3D" id="3.10.129.10">
    <property type="entry name" value="Hotdog Thioesterase"/>
    <property type="match status" value="1"/>
</dbReference>
<dbReference type="CDD" id="cd03451">
    <property type="entry name" value="FkbR2"/>
    <property type="match status" value="1"/>
</dbReference>
<dbReference type="PANTHER" id="PTHR43664:SF1">
    <property type="entry name" value="BETA-METHYLMALYL-COA DEHYDRATASE"/>
    <property type="match status" value="1"/>
</dbReference>
<organism evidence="2">
    <name type="scientific">Caldilinea aerophila</name>
    <dbReference type="NCBI Taxonomy" id="133453"/>
    <lineage>
        <taxon>Bacteria</taxon>
        <taxon>Bacillati</taxon>
        <taxon>Chloroflexota</taxon>
        <taxon>Caldilineae</taxon>
        <taxon>Caldilineales</taxon>
        <taxon>Caldilineaceae</taxon>
        <taxon>Caldilinea</taxon>
    </lineage>
</organism>
<dbReference type="SUPFAM" id="SSF54637">
    <property type="entry name" value="Thioesterase/thiol ester dehydrase-isomerase"/>
    <property type="match status" value="1"/>
</dbReference>
<dbReference type="Pfam" id="PF01575">
    <property type="entry name" value="MaoC_dehydratas"/>
    <property type="match status" value="1"/>
</dbReference>
<dbReference type="InterPro" id="IPR029069">
    <property type="entry name" value="HotDog_dom_sf"/>
</dbReference>
<evidence type="ECO:0000313" key="2">
    <source>
        <dbReference type="EMBL" id="HDX30331.1"/>
    </source>
</evidence>